<dbReference type="InterPro" id="IPR020579">
    <property type="entry name" value="Exonuc_VII_lsu_C"/>
</dbReference>
<dbReference type="GO" id="GO:0006308">
    <property type="term" value="P:DNA catabolic process"/>
    <property type="evidence" value="ECO:0007669"/>
    <property type="project" value="UniProtKB-UniRule"/>
</dbReference>
<dbReference type="Pfam" id="PF02601">
    <property type="entry name" value="Exonuc_VII_L"/>
    <property type="match status" value="1"/>
</dbReference>
<comment type="function">
    <text evidence="5">Bidirectionally degrades single-stranded DNA into large acid-insoluble oligonucleotides, which are then degraded further into small acid-soluble oligonucleotides.</text>
</comment>
<keyword evidence="3 5" id="KW-0378">Hydrolase</keyword>
<reference evidence="9 10" key="1">
    <citation type="submission" date="2019-03" db="EMBL/GenBank/DDBJ databases">
        <title>Genomic Encyclopedia of Type Strains, Phase IV (KMG-IV): sequencing the most valuable type-strain genomes for metagenomic binning, comparative biology and taxonomic classification.</title>
        <authorList>
            <person name="Goeker M."/>
        </authorList>
    </citation>
    <scope>NUCLEOTIDE SEQUENCE [LARGE SCALE GENOMIC DNA]</scope>
    <source>
        <strain evidence="9 10">DSM 21944</strain>
    </source>
</reference>
<dbReference type="GO" id="GO:0008855">
    <property type="term" value="F:exodeoxyribonuclease VII activity"/>
    <property type="evidence" value="ECO:0007669"/>
    <property type="project" value="UniProtKB-UniRule"/>
</dbReference>
<dbReference type="GO" id="GO:0003676">
    <property type="term" value="F:nucleic acid binding"/>
    <property type="evidence" value="ECO:0007669"/>
    <property type="project" value="InterPro"/>
</dbReference>
<comment type="subcellular location">
    <subcellularLocation>
        <location evidence="5 6">Cytoplasm</location>
    </subcellularLocation>
</comment>
<evidence type="ECO:0000256" key="1">
    <source>
        <dbReference type="ARBA" id="ARBA00022490"/>
    </source>
</evidence>
<dbReference type="GO" id="GO:0009318">
    <property type="term" value="C:exodeoxyribonuclease VII complex"/>
    <property type="evidence" value="ECO:0007669"/>
    <property type="project" value="UniProtKB-UniRule"/>
</dbReference>
<evidence type="ECO:0000256" key="2">
    <source>
        <dbReference type="ARBA" id="ARBA00022722"/>
    </source>
</evidence>
<keyword evidence="2 5" id="KW-0540">Nuclease</keyword>
<dbReference type="Pfam" id="PF13742">
    <property type="entry name" value="tRNA_anti_2"/>
    <property type="match status" value="1"/>
</dbReference>
<evidence type="ECO:0000256" key="3">
    <source>
        <dbReference type="ARBA" id="ARBA00022801"/>
    </source>
</evidence>
<evidence type="ECO:0000259" key="8">
    <source>
        <dbReference type="Pfam" id="PF13742"/>
    </source>
</evidence>
<keyword evidence="4 5" id="KW-0269">Exonuclease</keyword>
<evidence type="ECO:0000259" key="7">
    <source>
        <dbReference type="Pfam" id="PF02601"/>
    </source>
</evidence>
<feature type="domain" description="OB-fold nucleic acid binding" evidence="8">
    <location>
        <begin position="13"/>
        <end position="103"/>
    </location>
</feature>
<organism evidence="9 10">
    <name type="scientific">Pseudofulvimonas gallinarii</name>
    <dbReference type="NCBI Taxonomy" id="634155"/>
    <lineage>
        <taxon>Bacteria</taxon>
        <taxon>Pseudomonadati</taxon>
        <taxon>Pseudomonadota</taxon>
        <taxon>Gammaproteobacteria</taxon>
        <taxon>Lysobacterales</taxon>
        <taxon>Rhodanobacteraceae</taxon>
        <taxon>Pseudofulvimonas</taxon>
    </lineage>
</organism>
<evidence type="ECO:0000256" key="6">
    <source>
        <dbReference type="RuleBase" id="RU004355"/>
    </source>
</evidence>
<accession>A0A4S3KW69</accession>
<protein>
    <recommendedName>
        <fullName evidence="5">Exodeoxyribonuclease 7 large subunit</fullName>
        <ecNumber evidence="5">3.1.11.6</ecNumber>
    </recommendedName>
    <alternativeName>
        <fullName evidence="5">Exodeoxyribonuclease VII large subunit</fullName>
        <shortName evidence="5">Exonuclease VII large subunit</shortName>
    </alternativeName>
</protein>
<dbReference type="OrthoDB" id="9802795at2"/>
<comment type="similarity">
    <text evidence="5 6">Belongs to the XseA family.</text>
</comment>
<evidence type="ECO:0000313" key="10">
    <source>
        <dbReference type="Proteomes" id="UP000294599"/>
    </source>
</evidence>
<dbReference type="PANTHER" id="PTHR30008">
    <property type="entry name" value="EXODEOXYRIBONUCLEASE 7 LARGE SUBUNIT"/>
    <property type="match status" value="1"/>
</dbReference>
<dbReference type="GO" id="GO:0005737">
    <property type="term" value="C:cytoplasm"/>
    <property type="evidence" value="ECO:0007669"/>
    <property type="project" value="UniProtKB-SubCell"/>
</dbReference>
<dbReference type="EC" id="3.1.11.6" evidence="5"/>
<keyword evidence="1 5" id="KW-0963">Cytoplasm</keyword>
<comment type="catalytic activity">
    <reaction evidence="5 6">
        <text>Exonucleolytic cleavage in either 5'- to 3'- or 3'- to 5'-direction to yield nucleoside 5'-phosphates.</text>
        <dbReference type="EC" id="3.1.11.6"/>
    </reaction>
</comment>
<evidence type="ECO:0000313" key="9">
    <source>
        <dbReference type="EMBL" id="TCT00061.1"/>
    </source>
</evidence>
<proteinExistence type="inferred from homology"/>
<dbReference type="InterPro" id="IPR003753">
    <property type="entry name" value="Exonuc_VII_L"/>
</dbReference>
<dbReference type="Proteomes" id="UP000294599">
    <property type="component" value="Unassembled WGS sequence"/>
</dbReference>
<feature type="domain" description="Exonuclease VII large subunit C-terminal" evidence="7">
    <location>
        <begin position="126"/>
        <end position="441"/>
    </location>
</feature>
<evidence type="ECO:0000256" key="4">
    <source>
        <dbReference type="ARBA" id="ARBA00022839"/>
    </source>
</evidence>
<dbReference type="NCBIfam" id="TIGR00237">
    <property type="entry name" value="xseA"/>
    <property type="match status" value="1"/>
</dbReference>
<dbReference type="HAMAP" id="MF_00378">
    <property type="entry name" value="Exonuc_7_L"/>
    <property type="match status" value="1"/>
</dbReference>
<gene>
    <name evidence="5" type="primary">xseA</name>
    <name evidence="9" type="ORF">EDC25_10448</name>
</gene>
<dbReference type="InterPro" id="IPR025824">
    <property type="entry name" value="OB-fold_nuc-bd_dom"/>
</dbReference>
<comment type="subunit">
    <text evidence="5">Heterooligomer composed of large and small subunits.</text>
</comment>
<sequence length="461" mass="50707">MSTPDPREILTPSSLNRLVRQLLDDAMPPVWVEGELSNVARPASGHLYFTLKDAGAQIRCAMFRTAATRLRFRAGDGLHVRLRGRVGLYEPRGDYQLIVDAMEEAGEGALQRAYEALKARLAAEGVFNSARKQPLPAFPKRLAVITSPSGAAIRDVLTVIARRFPLLPVDILPSPVQGAEAVPVLRAQLRAAIAAGRHDVILITRGGGSLEDLWAFNDEGLARDIAASPVPVVAAIGHEVDVTLAELAADLRAPTPSAAAESIAPDGAQLARQLRLLGQRLRRDTTRHLQGLAQRLDSARLRLQSRDPRRQLEHMRERALAARQRLLLAMRNGLANRRGRLATSATALRSQRPERRIAQWRLQLQQAGRRLRHGAIQQQRQQRQRLETAGRSLNALSPLRTLERGYAIVREPAAGHVLTSAHEAAQQARLHVRWQDGQLLATPLPDSLQRLPGPDRSGQAD</sequence>
<dbReference type="EMBL" id="SMAF01000004">
    <property type="protein sequence ID" value="TCT00061.1"/>
    <property type="molecule type" value="Genomic_DNA"/>
</dbReference>
<evidence type="ECO:0000256" key="5">
    <source>
        <dbReference type="HAMAP-Rule" id="MF_00378"/>
    </source>
</evidence>
<dbReference type="CDD" id="cd04489">
    <property type="entry name" value="ExoVII_LU_OBF"/>
    <property type="match status" value="1"/>
</dbReference>
<dbReference type="PANTHER" id="PTHR30008:SF0">
    <property type="entry name" value="EXODEOXYRIBONUCLEASE 7 LARGE SUBUNIT"/>
    <property type="match status" value="1"/>
</dbReference>
<dbReference type="RefSeq" id="WP_123523113.1">
    <property type="nucleotide sequence ID" value="NZ_JBHLWF010000088.1"/>
</dbReference>
<dbReference type="AlphaFoldDB" id="A0A4S3KW69"/>
<name>A0A4S3KW69_9GAMM</name>
<keyword evidence="10" id="KW-1185">Reference proteome</keyword>
<comment type="caution">
    <text evidence="9">The sequence shown here is derived from an EMBL/GenBank/DDBJ whole genome shotgun (WGS) entry which is preliminary data.</text>
</comment>